<comment type="caution">
    <text evidence="9">The sequence shown here is derived from an EMBL/GenBank/DDBJ whole genome shotgun (WGS) entry which is preliminary data.</text>
</comment>
<evidence type="ECO:0000256" key="2">
    <source>
        <dbReference type="ARBA" id="ARBA00012150"/>
    </source>
</evidence>
<evidence type="ECO:0000256" key="6">
    <source>
        <dbReference type="RuleBase" id="RU004168"/>
    </source>
</evidence>
<evidence type="ECO:0000256" key="5">
    <source>
        <dbReference type="PROSITE-ProRule" id="PRU00520"/>
    </source>
</evidence>
<comment type="similarity">
    <text evidence="1 6">Belongs to the acylphosphatase family.</text>
</comment>
<dbReference type="EC" id="3.6.1.7" evidence="2 5"/>
<organism evidence="9 10">
    <name type="scientific">Apiospora arundinis</name>
    <dbReference type="NCBI Taxonomy" id="335852"/>
    <lineage>
        <taxon>Eukaryota</taxon>
        <taxon>Fungi</taxon>
        <taxon>Dikarya</taxon>
        <taxon>Ascomycota</taxon>
        <taxon>Pezizomycotina</taxon>
        <taxon>Sordariomycetes</taxon>
        <taxon>Xylariomycetidae</taxon>
        <taxon>Amphisphaeriales</taxon>
        <taxon>Apiosporaceae</taxon>
        <taxon>Apiospora</taxon>
    </lineage>
</organism>
<dbReference type="SUPFAM" id="SSF54975">
    <property type="entry name" value="Acylphosphatase/BLUF domain-like"/>
    <property type="match status" value="1"/>
</dbReference>
<name>A0ABR2J568_9PEZI</name>
<feature type="domain" description="Acylphosphatase-like" evidence="8">
    <location>
        <begin position="57"/>
        <end position="144"/>
    </location>
</feature>
<keyword evidence="10" id="KW-1185">Reference proteome</keyword>
<reference evidence="9 10" key="1">
    <citation type="journal article" date="2024" name="IMA Fungus">
        <title>Apiospora arundinis, a panoply of carbohydrate-active enzymes and secondary metabolites.</title>
        <authorList>
            <person name="Sorensen T."/>
            <person name="Petersen C."/>
            <person name="Muurmann A.T."/>
            <person name="Christiansen J.V."/>
            <person name="Brundto M.L."/>
            <person name="Overgaard C.K."/>
            <person name="Boysen A.T."/>
            <person name="Wollenberg R.D."/>
            <person name="Larsen T.O."/>
            <person name="Sorensen J.L."/>
            <person name="Nielsen K.L."/>
            <person name="Sondergaard T.E."/>
        </authorList>
    </citation>
    <scope>NUCLEOTIDE SEQUENCE [LARGE SCALE GENOMIC DNA]</scope>
    <source>
        <strain evidence="9 10">AAU 773</strain>
    </source>
</reference>
<dbReference type="PRINTS" id="PR00112">
    <property type="entry name" value="ACYLPHPHTASE"/>
</dbReference>
<dbReference type="PANTHER" id="PTHR10029:SF3">
    <property type="entry name" value="ACYLPHOSPHATASE-RELATED"/>
    <property type="match status" value="1"/>
</dbReference>
<feature type="region of interest" description="Disordered" evidence="7">
    <location>
        <begin position="117"/>
        <end position="144"/>
    </location>
</feature>
<dbReference type="InterPro" id="IPR017968">
    <property type="entry name" value="Acylphosphatase_CS"/>
</dbReference>
<dbReference type="Pfam" id="PF00708">
    <property type="entry name" value="Acylphosphatase"/>
    <property type="match status" value="1"/>
</dbReference>
<dbReference type="PROSITE" id="PS00150">
    <property type="entry name" value="ACYLPHOSPHATASE_1"/>
    <property type="match status" value="1"/>
</dbReference>
<dbReference type="Gene3D" id="3.30.70.100">
    <property type="match status" value="1"/>
</dbReference>
<evidence type="ECO:0000256" key="3">
    <source>
        <dbReference type="ARBA" id="ARBA00022801"/>
    </source>
</evidence>
<dbReference type="InterPro" id="IPR020456">
    <property type="entry name" value="Acylphosphatase"/>
</dbReference>
<evidence type="ECO:0000256" key="7">
    <source>
        <dbReference type="SAM" id="MobiDB-lite"/>
    </source>
</evidence>
<dbReference type="InterPro" id="IPR001792">
    <property type="entry name" value="Acylphosphatase-like_dom"/>
</dbReference>
<dbReference type="EMBL" id="JAPCWZ010000003">
    <property type="protein sequence ID" value="KAK8872937.1"/>
    <property type="molecule type" value="Genomic_DNA"/>
</dbReference>
<feature type="active site" evidence="5">
    <location>
        <position position="90"/>
    </location>
</feature>
<evidence type="ECO:0000313" key="10">
    <source>
        <dbReference type="Proteomes" id="UP001390339"/>
    </source>
</evidence>
<evidence type="ECO:0000313" key="9">
    <source>
        <dbReference type="EMBL" id="KAK8872937.1"/>
    </source>
</evidence>
<comment type="catalytic activity">
    <reaction evidence="4 5">
        <text>an acyl phosphate + H2O = a carboxylate + phosphate + H(+)</text>
        <dbReference type="Rhea" id="RHEA:14965"/>
        <dbReference type="ChEBI" id="CHEBI:15377"/>
        <dbReference type="ChEBI" id="CHEBI:15378"/>
        <dbReference type="ChEBI" id="CHEBI:29067"/>
        <dbReference type="ChEBI" id="CHEBI:43474"/>
        <dbReference type="ChEBI" id="CHEBI:59918"/>
        <dbReference type="EC" id="3.6.1.7"/>
    </reaction>
</comment>
<protein>
    <recommendedName>
        <fullName evidence="2 5">acylphosphatase</fullName>
        <ecNumber evidence="2 5">3.6.1.7</ecNumber>
    </recommendedName>
</protein>
<dbReference type="PANTHER" id="PTHR10029">
    <property type="entry name" value="ACYLPHOSPHATASE"/>
    <property type="match status" value="1"/>
</dbReference>
<evidence type="ECO:0000256" key="4">
    <source>
        <dbReference type="ARBA" id="ARBA00047645"/>
    </source>
</evidence>
<evidence type="ECO:0000256" key="1">
    <source>
        <dbReference type="ARBA" id="ARBA00005614"/>
    </source>
</evidence>
<evidence type="ECO:0000259" key="8">
    <source>
        <dbReference type="PROSITE" id="PS51160"/>
    </source>
</evidence>
<accession>A0ABR2J568</accession>
<dbReference type="PROSITE" id="PS51160">
    <property type="entry name" value="ACYLPHOSPHATASE_3"/>
    <property type="match status" value="1"/>
</dbReference>
<gene>
    <name evidence="9" type="ORF">PGQ11_003451</name>
</gene>
<proteinExistence type="inferred from homology"/>
<feature type="compositionally biased region" description="Basic and acidic residues" evidence="7">
    <location>
        <begin position="124"/>
        <end position="144"/>
    </location>
</feature>
<feature type="active site" evidence="5">
    <location>
        <position position="72"/>
    </location>
</feature>
<keyword evidence="3 5" id="KW-0378">Hydrolase</keyword>
<dbReference type="InterPro" id="IPR036046">
    <property type="entry name" value="Acylphosphatase-like_dom_sf"/>
</dbReference>
<dbReference type="Proteomes" id="UP001390339">
    <property type="component" value="Unassembled WGS sequence"/>
</dbReference>
<sequence length="144" mass="16831">MQRNQQRIRLFPSAYHSVYLYLSVLKQAEAQQHTARLYQYKSTHIADQQQRPVMAKRIYFLVHGRVQGVGFRYYTQKKATAIGVTGWCRNTDNQKVEGEAQGEETALKQFLKDIDQGPSHSKVMKVDHEDRDVQEGESQFEVRR</sequence>